<accession>A0A7W3INP1</accession>
<name>A0A7W3INP1_9ACTN</name>
<dbReference type="EMBL" id="JACGWT010000001">
    <property type="protein sequence ID" value="MBA8792414.1"/>
    <property type="molecule type" value="Genomic_DNA"/>
</dbReference>
<evidence type="ECO:0000313" key="9">
    <source>
        <dbReference type="EMBL" id="MBA8792414.1"/>
    </source>
</evidence>
<keyword evidence="5 8" id="KW-0812">Transmembrane</keyword>
<dbReference type="InterPro" id="IPR045861">
    <property type="entry name" value="CorA_cytoplasmic_dom"/>
</dbReference>
<comment type="similarity">
    <text evidence="2">Belongs to the CorA metal ion transporter (MIT) (TC 1.A.35) family.</text>
</comment>
<dbReference type="PANTHER" id="PTHR46494">
    <property type="entry name" value="CORA FAMILY METAL ION TRANSPORTER (EUROFUNG)"/>
    <property type="match status" value="1"/>
</dbReference>
<proteinExistence type="inferred from homology"/>
<evidence type="ECO:0000256" key="6">
    <source>
        <dbReference type="ARBA" id="ARBA00022989"/>
    </source>
</evidence>
<keyword evidence="6 8" id="KW-1133">Transmembrane helix</keyword>
<dbReference type="GO" id="GO:0050897">
    <property type="term" value="F:cobalt ion binding"/>
    <property type="evidence" value="ECO:0007669"/>
    <property type="project" value="TreeGrafter"/>
</dbReference>
<dbReference type="SUPFAM" id="SSF144083">
    <property type="entry name" value="Magnesium transport protein CorA, transmembrane region"/>
    <property type="match status" value="1"/>
</dbReference>
<evidence type="ECO:0000313" key="10">
    <source>
        <dbReference type="Proteomes" id="UP000523079"/>
    </source>
</evidence>
<dbReference type="Gene3D" id="1.20.58.340">
    <property type="entry name" value="Magnesium transport protein CorA, transmembrane region"/>
    <property type="match status" value="2"/>
</dbReference>
<evidence type="ECO:0000256" key="2">
    <source>
        <dbReference type="ARBA" id="ARBA00009765"/>
    </source>
</evidence>
<dbReference type="GO" id="GO:0000287">
    <property type="term" value="F:magnesium ion binding"/>
    <property type="evidence" value="ECO:0007669"/>
    <property type="project" value="TreeGrafter"/>
</dbReference>
<dbReference type="Proteomes" id="UP000523079">
    <property type="component" value="Unassembled WGS sequence"/>
</dbReference>
<protein>
    <submittedName>
        <fullName evidence="9">Magnesium transporter</fullName>
    </submittedName>
</protein>
<gene>
    <name evidence="9" type="ORF">FHX74_000008</name>
</gene>
<keyword evidence="3" id="KW-0813">Transport</keyword>
<dbReference type="AlphaFoldDB" id="A0A7W3INP1"/>
<evidence type="ECO:0000256" key="7">
    <source>
        <dbReference type="ARBA" id="ARBA00023136"/>
    </source>
</evidence>
<sequence length="358" mass="38914">MSDRQGSGSADGTHVPRSRVWVGDRVVAEDVAGPETADLLHHEADACAWAVVDPSDHERIGGVIDKFGLDEWVRRDLLGHDHHPEPDRLAALGPERAAGRPQVKYEEFGDVRLVITAATELPEQPRGRDALDVRRVAMVITPRLLLVVAGPEDADELGRHLVAAQSRLGPGGTERAAQAVLHGLSSGYFTVVQAIEDAGDELADALFDLQPLSREEKGTAFRLRRTVTELRRVTVPMREVVEGLGQSSAEEPGSISRSWNLLIEHQTSVSAAADDLRDSLGALFDTSLAFDDSRMNEVMKKLTGWAAIVAVPTLVSGFAGMNVPFWGNGHATGFYVYLAIMAVACVSLYVVFKRLEWI</sequence>
<organism evidence="9 10">
    <name type="scientific">Microlunatus kandeliicorticis</name>
    <dbReference type="NCBI Taxonomy" id="1759536"/>
    <lineage>
        <taxon>Bacteria</taxon>
        <taxon>Bacillati</taxon>
        <taxon>Actinomycetota</taxon>
        <taxon>Actinomycetes</taxon>
        <taxon>Propionibacteriales</taxon>
        <taxon>Propionibacteriaceae</taxon>
        <taxon>Microlunatus</taxon>
    </lineage>
</organism>
<feature type="transmembrane region" description="Helical" evidence="8">
    <location>
        <begin position="334"/>
        <end position="352"/>
    </location>
</feature>
<dbReference type="RefSeq" id="WP_182558075.1">
    <property type="nucleotide sequence ID" value="NZ_JACGWT010000001.1"/>
</dbReference>
<keyword evidence="10" id="KW-1185">Reference proteome</keyword>
<dbReference type="Pfam" id="PF01544">
    <property type="entry name" value="CorA"/>
    <property type="match status" value="1"/>
</dbReference>
<reference evidence="9 10" key="1">
    <citation type="submission" date="2020-07" db="EMBL/GenBank/DDBJ databases">
        <title>Sequencing the genomes of 1000 actinobacteria strains.</title>
        <authorList>
            <person name="Klenk H.-P."/>
        </authorList>
    </citation>
    <scope>NUCLEOTIDE SEQUENCE [LARGE SCALE GENOMIC DNA]</scope>
    <source>
        <strain evidence="9 10">DSM 100723</strain>
    </source>
</reference>
<evidence type="ECO:0000256" key="1">
    <source>
        <dbReference type="ARBA" id="ARBA00004651"/>
    </source>
</evidence>
<evidence type="ECO:0000256" key="8">
    <source>
        <dbReference type="SAM" id="Phobius"/>
    </source>
</evidence>
<feature type="transmembrane region" description="Helical" evidence="8">
    <location>
        <begin position="302"/>
        <end position="322"/>
    </location>
</feature>
<comment type="caution">
    <text evidence="9">The sequence shown here is derived from an EMBL/GenBank/DDBJ whole genome shotgun (WGS) entry which is preliminary data.</text>
</comment>
<evidence type="ECO:0000256" key="3">
    <source>
        <dbReference type="ARBA" id="ARBA00022448"/>
    </source>
</evidence>
<keyword evidence="7 8" id="KW-0472">Membrane</keyword>
<dbReference type="GO" id="GO:0005886">
    <property type="term" value="C:plasma membrane"/>
    <property type="evidence" value="ECO:0007669"/>
    <property type="project" value="UniProtKB-SubCell"/>
</dbReference>
<evidence type="ECO:0000256" key="5">
    <source>
        <dbReference type="ARBA" id="ARBA00022692"/>
    </source>
</evidence>
<dbReference type="InterPro" id="IPR002523">
    <property type="entry name" value="MgTranspt_CorA/ZnTranspt_ZntB"/>
</dbReference>
<keyword evidence="4" id="KW-1003">Cell membrane</keyword>
<dbReference type="GO" id="GO:0015095">
    <property type="term" value="F:magnesium ion transmembrane transporter activity"/>
    <property type="evidence" value="ECO:0007669"/>
    <property type="project" value="TreeGrafter"/>
</dbReference>
<dbReference type="GO" id="GO:0015087">
    <property type="term" value="F:cobalt ion transmembrane transporter activity"/>
    <property type="evidence" value="ECO:0007669"/>
    <property type="project" value="TreeGrafter"/>
</dbReference>
<evidence type="ECO:0000256" key="4">
    <source>
        <dbReference type="ARBA" id="ARBA00022475"/>
    </source>
</evidence>
<dbReference type="InterPro" id="IPR045863">
    <property type="entry name" value="CorA_TM1_TM2"/>
</dbReference>
<dbReference type="PANTHER" id="PTHR46494:SF1">
    <property type="entry name" value="CORA FAMILY METAL ION TRANSPORTER (EUROFUNG)"/>
    <property type="match status" value="1"/>
</dbReference>
<comment type="subcellular location">
    <subcellularLocation>
        <location evidence="1">Cell membrane</location>
        <topology evidence="1">Multi-pass membrane protein</topology>
    </subcellularLocation>
</comment>
<dbReference type="SUPFAM" id="SSF143865">
    <property type="entry name" value="CorA soluble domain-like"/>
    <property type="match status" value="1"/>
</dbReference>